<name>A0A0V1PQ82_9ASCO</name>
<dbReference type="AlphaFoldDB" id="A0A0V1PQ82"/>
<accession>A0A0V1PQ82</accession>
<sequence length="198" mass="22995">MSNWFKSNLPWKAFAGFVLIQVSACLLFGADGFAMLIVEVPGVFVCMMVSYMPLKTKFREIIEEILIPEFIEKRPFKEISLKRKETLDKMVINVNNKVNYMMGTNYGYTSADGMVRDYKDIMTRFEKKYHNTYKGTPDEEIQGWDKILLIAKNIQDEDLGCFYERLVPLEFIKKYSKNTTNGYELDNIGHSKDVSDTV</sequence>
<gene>
    <name evidence="1" type="ORF">AC631_05833</name>
</gene>
<dbReference type="OrthoDB" id="4027357at2759"/>
<dbReference type="Proteomes" id="UP000054251">
    <property type="component" value="Unassembled WGS sequence"/>
</dbReference>
<proteinExistence type="predicted"/>
<comment type="caution">
    <text evidence="1">The sequence shown here is derived from an EMBL/GenBank/DDBJ whole genome shotgun (WGS) entry which is preliminary data.</text>
</comment>
<evidence type="ECO:0000313" key="2">
    <source>
        <dbReference type="Proteomes" id="UP000054251"/>
    </source>
</evidence>
<reference evidence="1 2" key="1">
    <citation type="submission" date="2015-11" db="EMBL/GenBank/DDBJ databases">
        <title>The genome of Debaryomyces fabryi.</title>
        <authorList>
            <person name="Tafer H."/>
            <person name="Lopandic K."/>
        </authorList>
    </citation>
    <scope>NUCLEOTIDE SEQUENCE [LARGE SCALE GENOMIC DNA]</scope>
    <source>
        <strain evidence="1 2">CBS 789</strain>
    </source>
</reference>
<protein>
    <submittedName>
        <fullName evidence="1">Uncharacterized protein</fullName>
    </submittedName>
</protein>
<keyword evidence="2" id="KW-1185">Reference proteome</keyword>
<dbReference type="RefSeq" id="XP_015464508.1">
    <property type="nucleotide sequence ID" value="XM_015614662.1"/>
</dbReference>
<dbReference type="GeneID" id="26842842"/>
<evidence type="ECO:0000313" key="1">
    <source>
        <dbReference type="EMBL" id="KRZ98405.1"/>
    </source>
</evidence>
<dbReference type="EMBL" id="LMYN01000296">
    <property type="protein sequence ID" value="KRZ98405.1"/>
    <property type="molecule type" value="Genomic_DNA"/>
</dbReference>
<organism evidence="1 2">
    <name type="scientific">Debaryomyces fabryi</name>
    <dbReference type="NCBI Taxonomy" id="58627"/>
    <lineage>
        <taxon>Eukaryota</taxon>
        <taxon>Fungi</taxon>
        <taxon>Dikarya</taxon>
        <taxon>Ascomycota</taxon>
        <taxon>Saccharomycotina</taxon>
        <taxon>Pichiomycetes</taxon>
        <taxon>Debaryomycetaceae</taxon>
        <taxon>Debaryomyces</taxon>
    </lineage>
</organism>